<name>A0ABX6T407_9SPHN</name>
<gene>
    <name evidence="2" type="ORF">H9L15_16175</name>
</gene>
<organism evidence="2 3">
    <name type="scientific">Sphingomonas daechungensis</name>
    <dbReference type="NCBI Taxonomy" id="1176646"/>
    <lineage>
        <taxon>Bacteria</taxon>
        <taxon>Pseudomonadati</taxon>
        <taxon>Pseudomonadota</taxon>
        <taxon>Alphaproteobacteria</taxon>
        <taxon>Sphingomonadales</taxon>
        <taxon>Sphingomonadaceae</taxon>
        <taxon>Sphingomonas</taxon>
    </lineage>
</organism>
<reference evidence="2 3" key="1">
    <citation type="submission" date="2020-08" db="EMBL/GenBank/DDBJ databases">
        <title>Genome sequence of Sphingomonas daechungensis KACC 18115T.</title>
        <authorList>
            <person name="Hyun D.-W."/>
            <person name="Bae J.-W."/>
        </authorList>
    </citation>
    <scope>NUCLEOTIDE SEQUENCE [LARGE SCALE GENOMIC DNA]</scope>
    <source>
        <strain evidence="2 3">KACC 18115</strain>
        <plasmid evidence="2 3">p_unnamed1</plasmid>
    </source>
</reference>
<evidence type="ECO:0000313" key="2">
    <source>
        <dbReference type="EMBL" id="QNP44616.1"/>
    </source>
</evidence>
<keyword evidence="2" id="KW-0614">Plasmid</keyword>
<protein>
    <submittedName>
        <fullName evidence="2">Uncharacterized protein</fullName>
    </submittedName>
</protein>
<keyword evidence="3" id="KW-1185">Reference proteome</keyword>
<proteinExistence type="predicted"/>
<evidence type="ECO:0000256" key="1">
    <source>
        <dbReference type="SAM" id="MobiDB-lite"/>
    </source>
</evidence>
<sequence>MFMDDRTLAQIAPSGDFGNTLTINCDNPLMSAAQLAVICGNPNNVINGFVGNFPLATGAPYNPNPGAAPINFFDARGNTYNQAFFQLLRRNTEGGPRISDLRHQAWRGFLEPRATCRASSRTTPTSSTAARTTRRSTRTSSRSLA</sequence>
<evidence type="ECO:0000313" key="3">
    <source>
        <dbReference type="Proteomes" id="UP000516134"/>
    </source>
</evidence>
<dbReference type="EMBL" id="CP060781">
    <property type="protein sequence ID" value="QNP44616.1"/>
    <property type="molecule type" value="Genomic_DNA"/>
</dbReference>
<geneLocation type="plasmid" evidence="2 3">
    <name>p_unnamed1</name>
</geneLocation>
<dbReference type="Proteomes" id="UP000516134">
    <property type="component" value="Plasmid p_unnamed1"/>
</dbReference>
<dbReference type="RefSeq" id="WP_187716034.1">
    <property type="nucleotide sequence ID" value="NZ_CP060781.1"/>
</dbReference>
<feature type="compositionally biased region" description="Low complexity" evidence="1">
    <location>
        <begin position="115"/>
        <end position="131"/>
    </location>
</feature>
<feature type="region of interest" description="Disordered" evidence="1">
    <location>
        <begin position="115"/>
        <end position="145"/>
    </location>
</feature>
<accession>A0ABX6T407</accession>